<feature type="signal peptide" evidence="1">
    <location>
        <begin position="1"/>
        <end position="25"/>
    </location>
</feature>
<organism evidence="2 3">
    <name type="scientific">Pendulispora rubella</name>
    <dbReference type="NCBI Taxonomy" id="2741070"/>
    <lineage>
        <taxon>Bacteria</taxon>
        <taxon>Pseudomonadati</taxon>
        <taxon>Myxococcota</taxon>
        <taxon>Myxococcia</taxon>
        <taxon>Myxococcales</taxon>
        <taxon>Sorangiineae</taxon>
        <taxon>Pendulisporaceae</taxon>
        <taxon>Pendulispora</taxon>
    </lineage>
</organism>
<proteinExistence type="predicted"/>
<name>A0ABZ2KSL7_9BACT</name>
<evidence type="ECO:0000313" key="2">
    <source>
        <dbReference type="EMBL" id="WXB01699.1"/>
    </source>
</evidence>
<feature type="chain" id="PRO_5045977845" evidence="1">
    <location>
        <begin position="26"/>
        <end position="200"/>
    </location>
</feature>
<dbReference type="RefSeq" id="WP_394831315.1">
    <property type="nucleotide sequence ID" value="NZ_CP089929.1"/>
</dbReference>
<evidence type="ECO:0000256" key="1">
    <source>
        <dbReference type="SAM" id="SignalP"/>
    </source>
</evidence>
<dbReference type="EMBL" id="CP089983">
    <property type="protein sequence ID" value="WXB01699.1"/>
    <property type="molecule type" value="Genomic_DNA"/>
</dbReference>
<evidence type="ECO:0000313" key="3">
    <source>
        <dbReference type="Proteomes" id="UP001374803"/>
    </source>
</evidence>
<accession>A0ABZ2KSL7</accession>
<keyword evidence="1" id="KW-0732">Signal</keyword>
<gene>
    <name evidence="2" type="ORF">LVJ94_32875</name>
</gene>
<keyword evidence="3" id="KW-1185">Reference proteome</keyword>
<dbReference type="Proteomes" id="UP001374803">
    <property type="component" value="Chromosome"/>
</dbReference>
<reference evidence="2" key="1">
    <citation type="submission" date="2021-12" db="EMBL/GenBank/DDBJ databases">
        <title>Discovery of the Pendulisporaceae a myxobacterial family with distinct sporulation behavior and unique specialized metabolism.</title>
        <authorList>
            <person name="Garcia R."/>
            <person name="Popoff A."/>
            <person name="Bader C.D."/>
            <person name="Loehr J."/>
            <person name="Walesch S."/>
            <person name="Walt C."/>
            <person name="Boldt J."/>
            <person name="Bunk B."/>
            <person name="Haeckl F.J.F.P.J."/>
            <person name="Gunesch A.P."/>
            <person name="Birkelbach J."/>
            <person name="Nuebel U."/>
            <person name="Pietschmann T."/>
            <person name="Bach T."/>
            <person name="Mueller R."/>
        </authorList>
    </citation>
    <scope>NUCLEOTIDE SEQUENCE</scope>
    <source>
        <strain evidence="2">MSr11367</strain>
    </source>
</reference>
<sequence>MSASNSGRFVLVLCLSMVGCADAGAAENAASESQPAAALSAEAVARIRVKSIATPNGVGGFLGWYDTQLSMDCSFRRDWHDTTNKVRCWPTQLAGFGYNIYGPPSDYWMDSTCTKPVVSASYPTDTADMTTVHRYLQRHYIDGNYSGQLYSAKAYTGPVFRREFNSDPCVQLGPPVNGTYYEIGEEVSPSIFAEGQIKLQ</sequence>
<protein>
    <submittedName>
        <fullName evidence="2">Uncharacterized protein</fullName>
    </submittedName>
</protein>